<feature type="region of interest" description="Disordered" evidence="1">
    <location>
        <begin position="133"/>
        <end position="173"/>
    </location>
</feature>
<organism evidence="2 3">
    <name type="scientific">Acidithiobacillus ferrivorans</name>
    <dbReference type="NCBI Taxonomy" id="160808"/>
    <lineage>
        <taxon>Bacteria</taxon>
        <taxon>Pseudomonadati</taxon>
        <taxon>Pseudomonadota</taxon>
        <taxon>Acidithiobacillia</taxon>
        <taxon>Acidithiobacillales</taxon>
        <taxon>Acidithiobacillaceae</taxon>
        <taxon>Acidithiobacillus</taxon>
    </lineage>
</organism>
<gene>
    <name evidence="2" type="ORF">BBC27_09505</name>
</gene>
<dbReference type="AlphaFoldDB" id="A0A1B9BZF6"/>
<evidence type="ECO:0000256" key="1">
    <source>
        <dbReference type="SAM" id="MobiDB-lite"/>
    </source>
</evidence>
<reference evidence="2 3" key="1">
    <citation type="submission" date="2016-07" db="EMBL/GenBank/DDBJ databases">
        <title>Draft genome of a psychrotolerant acidophile Acidithiobacillus ferrivorans strain YL15.</title>
        <authorList>
            <person name="Peng T."/>
            <person name="Ma L."/>
            <person name="Nan M."/>
            <person name="An N."/>
            <person name="Wang M."/>
            <person name="Qiu G."/>
            <person name="Zeng W."/>
        </authorList>
    </citation>
    <scope>NUCLEOTIDE SEQUENCE [LARGE SCALE GENOMIC DNA]</scope>
    <source>
        <strain evidence="2 3">YL15</strain>
    </source>
</reference>
<name>A0A1B9BZF6_9PROT</name>
<dbReference type="EMBL" id="MASQ01000078">
    <property type="protein sequence ID" value="OCB03081.1"/>
    <property type="molecule type" value="Genomic_DNA"/>
</dbReference>
<evidence type="ECO:0000313" key="3">
    <source>
        <dbReference type="Proteomes" id="UP000093129"/>
    </source>
</evidence>
<proteinExistence type="predicted"/>
<feature type="region of interest" description="Disordered" evidence="1">
    <location>
        <begin position="1"/>
        <end position="24"/>
    </location>
</feature>
<evidence type="ECO:0000313" key="2">
    <source>
        <dbReference type="EMBL" id="OCB03081.1"/>
    </source>
</evidence>
<dbReference type="RefSeq" id="WP_065413094.1">
    <property type="nucleotide sequence ID" value="NZ_MASQ01000078.1"/>
</dbReference>
<sequence length="262" mass="29474">MAFVKVPQPAEDDEYHEVKPRTDYKNMSAQELSQAAEEACMDASGYDPHDLRWMDAIPEKFHILYSEDFLDLPDAAQEALLREKAQWDADQANAQKPAPRRPLSLQRRMANGLKRLRQMAAQDKPLKMAAQVVIMPQNNAPRRTQKRRGAEGKKQAAAGDSPTDPEPEPERHRNPLHLYDQAALADLLVIDKHTVQNIFSKTPWLLPPAISIPGARGPRWLPAVVQEWLEQRPQHTPKPVPVAPKRSVGRPRIALAKAGVQS</sequence>
<protein>
    <submittedName>
        <fullName evidence="2">Uncharacterized protein</fullName>
    </submittedName>
</protein>
<dbReference type="Proteomes" id="UP000093129">
    <property type="component" value="Unassembled WGS sequence"/>
</dbReference>
<comment type="caution">
    <text evidence="2">The sequence shown here is derived from an EMBL/GenBank/DDBJ whole genome shotgun (WGS) entry which is preliminary data.</text>
</comment>
<accession>A0A1B9BZF6</accession>